<keyword evidence="2" id="KW-1185">Reference proteome</keyword>
<dbReference type="Proteomes" id="UP001162992">
    <property type="component" value="Chromosome 11"/>
</dbReference>
<dbReference type="EMBL" id="CM055102">
    <property type="protein sequence ID" value="KAJ7539341.1"/>
    <property type="molecule type" value="Genomic_DNA"/>
</dbReference>
<proteinExistence type="predicted"/>
<evidence type="ECO:0000313" key="2">
    <source>
        <dbReference type="Proteomes" id="UP001162992"/>
    </source>
</evidence>
<gene>
    <name evidence="1" type="ORF">O6H91_11G087700</name>
</gene>
<protein>
    <submittedName>
        <fullName evidence="1">Uncharacterized protein</fullName>
    </submittedName>
</protein>
<accession>A0ACC2CBF2</accession>
<reference evidence="2" key="1">
    <citation type="journal article" date="2024" name="Proc. Natl. Acad. Sci. U.S.A.">
        <title>Extraordinary preservation of gene collinearity over three hundred million years revealed in homosporous lycophytes.</title>
        <authorList>
            <person name="Li C."/>
            <person name="Wickell D."/>
            <person name="Kuo L.Y."/>
            <person name="Chen X."/>
            <person name="Nie B."/>
            <person name="Liao X."/>
            <person name="Peng D."/>
            <person name="Ji J."/>
            <person name="Jenkins J."/>
            <person name="Williams M."/>
            <person name="Shu S."/>
            <person name="Plott C."/>
            <person name="Barry K."/>
            <person name="Rajasekar S."/>
            <person name="Grimwood J."/>
            <person name="Han X."/>
            <person name="Sun S."/>
            <person name="Hou Z."/>
            <person name="He W."/>
            <person name="Dai G."/>
            <person name="Sun C."/>
            <person name="Schmutz J."/>
            <person name="Leebens-Mack J.H."/>
            <person name="Li F.W."/>
            <person name="Wang L."/>
        </authorList>
    </citation>
    <scope>NUCLEOTIDE SEQUENCE [LARGE SCALE GENOMIC DNA]</scope>
    <source>
        <strain evidence="2">cv. PW_Plant_1</strain>
    </source>
</reference>
<sequence>MRKKCKTCLLLFLVLLSFNLGLGCQSFLIMYLPCMSFFLIGIKLLKLKGAERKPSVFTNMALTG</sequence>
<evidence type="ECO:0000313" key="1">
    <source>
        <dbReference type="EMBL" id="KAJ7539341.1"/>
    </source>
</evidence>
<name>A0ACC2CBF2_DIPCM</name>
<organism evidence="1 2">
    <name type="scientific">Diphasiastrum complanatum</name>
    <name type="common">Issler's clubmoss</name>
    <name type="synonym">Lycopodium complanatum</name>
    <dbReference type="NCBI Taxonomy" id="34168"/>
    <lineage>
        <taxon>Eukaryota</taxon>
        <taxon>Viridiplantae</taxon>
        <taxon>Streptophyta</taxon>
        <taxon>Embryophyta</taxon>
        <taxon>Tracheophyta</taxon>
        <taxon>Lycopodiopsida</taxon>
        <taxon>Lycopodiales</taxon>
        <taxon>Lycopodiaceae</taxon>
        <taxon>Lycopodioideae</taxon>
        <taxon>Diphasiastrum</taxon>
    </lineage>
</organism>
<comment type="caution">
    <text evidence="1">The sequence shown here is derived from an EMBL/GenBank/DDBJ whole genome shotgun (WGS) entry which is preliminary data.</text>
</comment>